<evidence type="ECO:0000256" key="2">
    <source>
        <dbReference type="ARBA" id="ARBA00007651"/>
    </source>
</evidence>
<comment type="subcellular location">
    <subcellularLocation>
        <location evidence="1 8">Cell membrane</location>
        <topology evidence="1 8">Multi-pass membrane protein</topology>
    </subcellularLocation>
</comment>
<evidence type="ECO:0000256" key="1">
    <source>
        <dbReference type="ARBA" id="ARBA00004651"/>
    </source>
</evidence>
<evidence type="ECO:0000313" key="10">
    <source>
        <dbReference type="EMBL" id="KAJ3697522.1"/>
    </source>
</evidence>
<feature type="transmembrane region" description="Helical" evidence="8">
    <location>
        <begin position="104"/>
        <end position="127"/>
    </location>
</feature>
<proteinExistence type="inferred from homology"/>
<feature type="transmembrane region" description="Helical" evidence="8">
    <location>
        <begin position="27"/>
        <end position="45"/>
    </location>
</feature>
<name>A0AAD5ZGI8_9POAL</name>
<dbReference type="Proteomes" id="UP001210211">
    <property type="component" value="Unassembled WGS sequence"/>
</dbReference>
<keyword evidence="7 8" id="KW-0472">Membrane</keyword>
<evidence type="ECO:0000256" key="5">
    <source>
        <dbReference type="ARBA" id="ARBA00022692"/>
    </source>
</evidence>
<feature type="transmembrane region" description="Helical" evidence="8">
    <location>
        <begin position="65"/>
        <end position="84"/>
    </location>
</feature>
<evidence type="ECO:0000256" key="6">
    <source>
        <dbReference type="ARBA" id="ARBA00022989"/>
    </source>
</evidence>
<comment type="subunit">
    <text evidence="3 8">Homodimer and heterodimers.</text>
</comment>
<sequence length="200" mass="21773">MSPREVPVYSTGERLKAMERKVKIGEVVLRLAMCGLGVLTCALIGTDTQVRTIFSLEKKAKFSDMRALVFLVIANGIASGYSLIQGVRCLVAMSRGSVLFNKALAWAIFSCDQVMAYVLLAAVAAAMQSAVLGEFGQPEMQWMKICNLYRKFCNQVGEGLVSSFLASLSMVTISFVSAFNLFRLYGTNKGRGNSSYTVGM</sequence>
<comment type="caution">
    <text evidence="10">The sequence shown here is derived from an EMBL/GenBank/DDBJ whole genome shotgun (WGS) entry which is preliminary data.</text>
</comment>
<dbReference type="InterPro" id="IPR006702">
    <property type="entry name" value="CASP_dom"/>
</dbReference>
<protein>
    <recommendedName>
        <fullName evidence="8">CASP-like protein</fullName>
    </recommendedName>
</protein>
<organism evidence="10 11">
    <name type="scientific">Rhynchospora tenuis</name>
    <dbReference type="NCBI Taxonomy" id="198213"/>
    <lineage>
        <taxon>Eukaryota</taxon>
        <taxon>Viridiplantae</taxon>
        <taxon>Streptophyta</taxon>
        <taxon>Embryophyta</taxon>
        <taxon>Tracheophyta</taxon>
        <taxon>Spermatophyta</taxon>
        <taxon>Magnoliopsida</taxon>
        <taxon>Liliopsida</taxon>
        <taxon>Poales</taxon>
        <taxon>Cyperaceae</taxon>
        <taxon>Cyperoideae</taxon>
        <taxon>Rhynchosporeae</taxon>
        <taxon>Rhynchospora</taxon>
    </lineage>
</organism>
<keyword evidence="11" id="KW-1185">Reference proteome</keyword>
<dbReference type="Pfam" id="PF04535">
    <property type="entry name" value="CASP_dom"/>
    <property type="match status" value="1"/>
</dbReference>
<feature type="domain" description="Casparian strip membrane protein" evidence="9">
    <location>
        <begin position="20"/>
        <end position="168"/>
    </location>
</feature>
<dbReference type="NCBIfam" id="TIGR01569">
    <property type="entry name" value="A_tha_TIGR01569"/>
    <property type="match status" value="1"/>
</dbReference>
<comment type="similarity">
    <text evidence="2 8">Belongs to the Casparian strip membrane proteins (CASP) family.</text>
</comment>
<keyword evidence="5 8" id="KW-0812">Transmembrane</keyword>
<gene>
    <name evidence="10" type="ORF">LUZ61_001227</name>
</gene>
<evidence type="ECO:0000313" key="11">
    <source>
        <dbReference type="Proteomes" id="UP001210211"/>
    </source>
</evidence>
<keyword evidence="6 8" id="KW-1133">Transmembrane helix</keyword>
<dbReference type="EMBL" id="JAMRDG010000001">
    <property type="protein sequence ID" value="KAJ3697522.1"/>
    <property type="molecule type" value="Genomic_DNA"/>
</dbReference>
<reference evidence="10 11" key="1">
    <citation type="journal article" date="2022" name="Cell">
        <title>Repeat-based holocentromeres influence genome architecture and karyotype evolution.</title>
        <authorList>
            <person name="Hofstatter P.G."/>
            <person name="Thangavel G."/>
            <person name="Lux T."/>
            <person name="Neumann P."/>
            <person name="Vondrak T."/>
            <person name="Novak P."/>
            <person name="Zhang M."/>
            <person name="Costa L."/>
            <person name="Castellani M."/>
            <person name="Scott A."/>
            <person name="Toegelov H."/>
            <person name="Fuchs J."/>
            <person name="Mata-Sucre Y."/>
            <person name="Dias Y."/>
            <person name="Vanzela A.L.L."/>
            <person name="Huettel B."/>
            <person name="Almeida C.C.S."/>
            <person name="Simkova H."/>
            <person name="Souza G."/>
            <person name="Pedrosa-Harand A."/>
            <person name="Macas J."/>
            <person name="Mayer K.F.X."/>
            <person name="Houben A."/>
            <person name="Marques A."/>
        </authorList>
    </citation>
    <scope>NUCLEOTIDE SEQUENCE [LARGE SCALE GENOMIC DNA]</scope>
    <source>
        <strain evidence="10">RhyTen1mFocal</strain>
    </source>
</reference>
<dbReference type="GO" id="GO:0005886">
    <property type="term" value="C:plasma membrane"/>
    <property type="evidence" value="ECO:0007669"/>
    <property type="project" value="UniProtKB-SubCell"/>
</dbReference>
<evidence type="ECO:0000259" key="9">
    <source>
        <dbReference type="Pfam" id="PF04535"/>
    </source>
</evidence>
<dbReference type="InterPro" id="IPR006459">
    <property type="entry name" value="CASP/CASPL"/>
</dbReference>
<keyword evidence="4 8" id="KW-1003">Cell membrane</keyword>
<accession>A0AAD5ZGI8</accession>
<evidence type="ECO:0000256" key="7">
    <source>
        <dbReference type="ARBA" id="ARBA00023136"/>
    </source>
</evidence>
<dbReference type="PANTHER" id="PTHR33573">
    <property type="entry name" value="CASP-LIKE PROTEIN 4A4"/>
    <property type="match status" value="1"/>
</dbReference>
<evidence type="ECO:0000256" key="4">
    <source>
        <dbReference type="ARBA" id="ARBA00022475"/>
    </source>
</evidence>
<feature type="transmembrane region" description="Helical" evidence="8">
    <location>
        <begin position="160"/>
        <end position="182"/>
    </location>
</feature>
<dbReference type="AlphaFoldDB" id="A0AAD5ZGI8"/>
<dbReference type="PANTHER" id="PTHR33573:SF64">
    <property type="entry name" value="CASP-LIKE PROTEIN 2B1"/>
    <property type="match status" value="1"/>
</dbReference>
<evidence type="ECO:0000256" key="8">
    <source>
        <dbReference type="RuleBase" id="RU361233"/>
    </source>
</evidence>
<evidence type="ECO:0000256" key="3">
    <source>
        <dbReference type="ARBA" id="ARBA00011489"/>
    </source>
</evidence>